<dbReference type="OrthoDB" id="9992324at2"/>
<keyword evidence="1" id="KW-0812">Transmembrane</keyword>
<organism evidence="2 3">
    <name type="scientific">Cryobacterium suzukii</name>
    <dbReference type="NCBI Taxonomy" id="1259198"/>
    <lineage>
        <taxon>Bacteria</taxon>
        <taxon>Bacillati</taxon>
        <taxon>Actinomycetota</taxon>
        <taxon>Actinomycetes</taxon>
        <taxon>Micrococcales</taxon>
        <taxon>Microbacteriaceae</taxon>
        <taxon>Cryobacterium</taxon>
    </lineage>
</organism>
<dbReference type="AlphaFoldDB" id="A0A4R9ACK8"/>
<protein>
    <submittedName>
        <fullName evidence="2">Uncharacterized protein</fullName>
    </submittedName>
</protein>
<keyword evidence="3" id="KW-1185">Reference proteome</keyword>
<accession>A0A4R9ACK8</accession>
<evidence type="ECO:0000256" key="1">
    <source>
        <dbReference type="SAM" id="Phobius"/>
    </source>
</evidence>
<dbReference type="Proteomes" id="UP000298170">
    <property type="component" value="Unassembled WGS sequence"/>
</dbReference>
<feature type="transmembrane region" description="Helical" evidence="1">
    <location>
        <begin position="98"/>
        <end position="119"/>
    </location>
</feature>
<keyword evidence="1" id="KW-1133">Transmembrane helix</keyword>
<proteinExistence type="predicted"/>
<dbReference type="RefSeq" id="WP_134516005.1">
    <property type="nucleotide sequence ID" value="NZ_SOHJ01000013.1"/>
</dbReference>
<dbReference type="EMBL" id="SOHJ01000013">
    <property type="protein sequence ID" value="TFD57695.1"/>
    <property type="molecule type" value="Genomic_DNA"/>
</dbReference>
<feature type="transmembrane region" description="Helical" evidence="1">
    <location>
        <begin position="59"/>
        <end position="86"/>
    </location>
</feature>
<comment type="caution">
    <text evidence="2">The sequence shown here is derived from an EMBL/GenBank/DDBJ whole genome shotgun (WGS) entry which is preliminary data.</text>
</comment>
<gene>
    <name evidence="2" type="ORF">E3T39_12990</name>
</gene>
<reference evidence="2 3" key="1">
    <citation type="submission" date="2019-03" db="EMBL/GenBank/DDBJ databases">
        <title>Genomics of glacier-inhabiting Cryobacterium strains.</title>
        <authorList>
            <person name="Liu Q."/>
            <person name="Xin Y.-H."/>
        </authorList>
    </citation>
    <scope>NUCLEOTIDE SEQUENCE [LARGE SCALE GENOMIC DNA]</scope>
    <source>
        <strain evidence="2 3">Sr39</strain>
    </source>
</reference>
<name>A0A4R9ACK8_9MICO</name>
<evidence type="ECO:0000313" key="2">
    <source>
        <dbReference type="EMBL" id="TFD57695.1"/>
    </source>
</evidence>
<feature type="transmembrane region" description="Helical" evidence="1">
    <location>
        <begin position="17"/>
        <end position="39"/>
    </location>
</feature>
<sequence>MTYPHPPVVFPSRRSRYWVHAVPAVALVAVMTIAAFAGADAFNVADSSSGTRPAAPYQAFVVWMVWLFPLTAVGTFLTLLAYLLVLPSRSHGLKVTQIVLTCIAAFFAIIASVLAIEILSTF</sequence>
<evidence type="ECO:0000313" key="3">
    <source>
        <dbReference type="Proteomes" id="UP000298170"/>
    </source>
</evidence>
<keyword evidence="1" id="KW-0472">Membrane</keyword>